<dbReference type="Pfam" id="PF13561">
    <property type="entry name" value="adh_short_C2"/>
    <property type="match status" value="1"/>
</dbReference>
<dbReference type="GO" id="GO:0016616">
    <property type="term" value="F:oxidoreductase activity, acting on the CH-OH group of donors, NAD or NADP as acceptor"/>
    <property type="evidence" value="ECO:0007669"/>
    <property type="project" value="TreeGrafter"/>
</dbReference>
<evidence type="ECO:0000256" key="1">
    <source>
        <dbReference type="ARBA" id="ARBA00006484"/>
    </source>
</evidence>
<evidence type="ECO:0000313" key="4">
    <source>
        <dbReference type="Proteomes" id="UP000247978"/>
    </source>
</evidence>
<name>A0A2V3W9M5_9BACI</name>
<dbReference type="InterPro" id="IPR002347">
    <property type="entry name" value="SDR_fam"/>
</dbReference>
<protein>
    <submittedName>
        <fullName evidence="3">3-oxoacyl-[acyl-carrier protein] reductase</fullName>
    </submittedName>
</protein>
<dbReference type="PROSITE" id="PS00061">
    <property type="entry name" value="ADH_SHORT"/>
    <property type="match status" value="1"/>
</dbReference>
<reference evidence="3 4" key="1">
    <citation type="submission" date="2018-05" db="EMBL/GenBank/DDBJ databases">
        <title>Genomic Encyclopedia of Type Strains, Phase IV (KMG-IV): sequencing the most valuable type-strain genomes for metagenomic binning, comparative biology and taxonomic classification.</title>
        <authorList>
            <person name="Goeker M."/>
        </authorList>
    </citation>
    <scope>NUCLEOTIDE SEQUENCE [LARGE SCALE GENOMIC DNA]</scope>
    <source>
        <strain evidence="3 4">DSM 28556</strain>
    </source>
</reference>
<dbReference type="PANTHER" id="PTHR42760">
    <property type="entry name" value="SHORT-CHAIN DEHYDROGENASES/REDUCTASES FAMILY MEMBER"/>
    <property type="match status" value="1"/>
</dbReference>
<dbReference type="InterPro" id="IPR020904">
    <property type="entry name" value="Sc_DH/Rdtase_CS"/>
</dbReference>
<keyword evidence="4" id="KW-1185">Reference proteome</keyword>
<evidence type="ECO:0000313" key="3">
    <source>
        <dbReference type="EMBL" id="PXW90226.1"/>
    </source>
</evidence>
<dbReference type="PANTHER" id="PTHR42760:SF133">
    <property type="entry name" value="3-OXOACYL-[ACYL-CARRIER-PROTEIN] REDUCTASE"/>
    <property type="match status" value="1"/>
</dbReference>
<dbReference type="OrthoDB" id="9803333at2"/>
<dbReference type="EMBL" id="QJJQ01000001">
    <property type="protein sequence ID" value="PXW90226.1"/>
    <property type="molecule type" value="Genomic_DNA"/>
</dbReference>
<keyword evidence="2" id="KW-0560">Oxidoreductase</keyword>
<dbReference type="InterPro" id="IPR036291">
    <property type="entry name" value="NAD(P)-bd_dom_sf"/>
</dbReference>
<dbReference type="RefSeq" id="WP_110393502.1">
    <property type="nucleotide sequence ID" value="NZ_JBHUHB010000001.1"/>
</dbReference>
<dbReference type="AlphaFoldDB" id="A0A2V3W9M5"/>
<comment type="similarity">
    <text evidence="1">Belongs to the short-chain dehydrogenases/reductases (SDR) family.</text>
</comment>
<dbReference type="FunFam" id="3.40.50.720:FF:000173">
    <property type="entry name" value="3-oxoacyl-[acyl-carrier protein] reductase"/>
    <property type="match status" value="1"/>
</dbReference>
<evidence type="ECO:0000256" key="2">
    <source>
        <dbReference type="ARBA" id="ARBA00023002"/>
    </source>
</evidence>
<organism evidence="3 4">
    <name type="scientific">Pseudogracilibacillus auburnensis</name>
    <dbReference type="NCBI Taxonomy" id="1494959"/>
    <lineage>
        <taxon>Bacteria</taxon>
        <taxon>Bacillati</taxon>
        <taxon>Bacillota</taxon>
        <taxon>Bacilli</taxon>
        <taxon>Bacillales</taxon>
        <taxon>Bacillaceae</taxon>
        <taxon>Pseudogracilibacillus</taxon>
    </lineage>
</organism>
<gene>
    <name evidence="3" type="ORF">DFR56_101136</name>
</gene>
<accession>A0A2V3W9M5</accession>
<dbReference type="SUPFAM" id="SSF51735">
    <property type="entry name" value="NAD(P)-binding Rossmann-fold domains"/>
    <property type="match status" value="1"/>
</dbReference>
<sequence>MSGKTILVVGGAAGIGKEFVRNRIKKGDKVAFTDLNEDAGLELLKEVNGEKDQAMFFPHNVTNWENTKAVVDKIMDKFGQIDVLVHSAGITNQTAWDDLTFEQWQKTIDINLTGLFYSLKAVTPYMLEKKAGNIVIIGSGSAITGSGGGLHYATSKGGAFGLMRAIAKKYSHQGLTINLVAPRVIETDMLKKLYPTEESKKALLEKIPVKKFGTLEDTTNAINFLISEKAKYVQGQVLLLDGGRTYLSS</sequence>
<dbReference type="Gene3D" id="3.40.50.720">
    <property type="entry name" value="NAD(P)-binding Rossmann-like Domain"/>
    <property type="match status" value="1"/>
</dbReference>
<dbReference type="PRINTS" id="PR00081">
    <property type="entry name" value="GDHRDH"/>
</dbReference>
<dbReference type="Proteomes" id="UP000247978">
    <property type="component" value="Unassembled WGS sequence"/>
</dbReference>
<dbReference type="PRINTS" id="PR00080">
    <property type="entry name" value="SDRFAMILY"/>
</dbReference>
<proteinExistence type="inferred from homology"/>
<comment type="caution">
    <text evidence="3">The sequence shown here is derived from an EMBL/GenBank/DDBJ whole genome shotgun (WGS) entry which is preliminary data.</text>
</comment>